<organism evidence="1 2">
    <name type="scientific">Aureobasidium subglaciale (strain EXF-2481)</name>
    <name type="common">Aureobasidium pullulans var. subglaciale</name>
    <dbReference type="NCBI Taxonomy" id="1043005"/>
    <lineage>
        <taxon>Eukaryota</taxon>
        <taxon>Fungi</taxon>
        <taxon>Dikarya</taxon>
        <taxon>Ascomycota</taxon>
        <taxon>Pezizomycotina</taxon>
        <taxon>Dothideomycetes</taxon>
        <taxon>Dothideomycetidae</taxon>
        <taxon>Dothideales</taxon>
        <taxon>Saccotheciaceae</taxon>
        <taxon>Aureobasidium</taxon>
    </lineage>
</organism>
<accession>A0A074ZEI6</accession>
<gene>
    <name evidence="1" type="ORF">AUEXF2481DRAFT_628068</name>
</gene>
<dbReference type="InParanoid" id="A0A074ZEI6"/>
<evidence type="ECO:0000313" key="1">
    <source>
        <dbReference type="EMBL" id="KEQ97056.1"/>
    </source>
</evidence>
<protein>
    <submittedName>
        <fullName evidence="1">Uncharacterized protein</fullName>
    </submittedName>
</protein>
<evidence type="ECO:0000313" key="2">
    <source>
        <dbReference type="Proteomes" id="UP000030641"/>
    </source>
</evidence>
<dbReference type="Proteomes" id="UP000030641">
    <property type="component" value="Unassembled WGS sequence"/>
</dbReference>
<name>A0A074ZEI6_AURSE</name>
<dbReference type="GeneID" id="25369664"/>
<proteinExistence type="predicted"/>
<keyword evidence="2" id="KW-1185">Reference proteome</keyword>
<dbReference type="HOGENOM" id="CLU_2157884_0_0_1"/>
<reference evidence="1 2" key="1">
    <citation type="journal article" date="2014" name="BMC Genomics">
        <title>Genome sequencing of four Aureobasidium pullulans varieties: biotechnological potential, stress tolerance, and description of new species.</title>
        <authorList>
            <person name="Gostin Ar C."/>
            <person name="Ohm R.A."/>
            <person name="Kogej T."/>
            <person name="Sonjak S."/>
            <person name="Turk M."/>
            <person name="Zajc J."/>
            <person name="Zalar P."/>
            <person name="Grube M."/>
            <person name="Sun H."/>
            <person name="Han J."/>
            <person name="Sharma A."/>
            <person name="Chiniquy J."/>
            <person name="Ngan C.Y."/>
            <person name="Lipzen A."/>
            <person name="Barry K."/>
            <person name="Grigoriev I.V."/>
            <person name="Gunde-Cimerman N."/>
        </authorList>
    </citation>
    <scope>NUCLEOTIDE SEQUENCE [LARGE SCALE GENOMIC DNA]</scope>
    <source>
        <strain evidence="1 2">EXF-2481</strain>
    </source>
</reference>
<dbReference type="EMBL" id="KL584755">
    <property type="protein sequence ID" value="KEQ97056.1"/>
    <property type="molecule type" value="Genomic_DNA"/>
</dbReference>
<sequence>MASSAAISLSVNVTTLSPNEAAISSSVLRLVSLFDDKRWQRRIANIRQRHSSSFLLSVDVSQHGVGKLTRKVFASHAKSGEVFCNVERKERATCCDFLKNLREQMRWVQPQ</sequence>
<dbReference type="AlphaFoldDB" id="A0A074ZEI6"/>
<dbReference type="RefSeq" id="XP_013345612.1">
    <property type="nucleotide sequence ID" value="XM_013490158.1"/>
</dbReference>